<feature type="domain" description="RNase H type-1" evidence="8">
    <location>
        <begin position="304"/>
        <end position="454"/>
    </location>
</feature>
<dbReference type="PANTHER" id="PTHR10642:SF26">
    <property type="entry name" value="RIBONUCLEASE H1"/>
    <property type="match status" value="1"/>
</dbReference>
<dbReference type="Pfam" id="PF01693">
    <property type="entry name" value="Cauli_VI"/>
    <property type="match status" value="2"/>
</dbReference>
<keyword evidence="5" id="KW-0479">Metal-binding</keyword>
<dbReference type="EC" id="3.1.26.4" evidence="3"/>
<dbReference type="PROSITE" id="PS50879">
    <property type="entry name" value="RNASE_H_1"/>
    <property type="match status" value="1"/>
</dbReference>
<evidence type="ECO:0000256" key="5">
    <source>
        <dbReference type="ARBA" id="ARBA00022723"/>
    </source>
</evidence>
<dbReference type="InterPro" id="IPR050092">
    <property type="entry name" value="RNase_H"/>
</dbReference>
<evidence type="ECO:0000256" key="7">
    <source>
        <dbReference type="ARBA" id="ARBA00022801"/>
    </source>
</evidence>
<comment type="catalytic activity">
    <reaction evidence="1">
        <text>Endonucleolytic cleavage to 5'-phosphomonoester.</text>
        <dbReference type="EC" id="3.1.26.4"/>
    </reaction>
</comment>
<sequence length="456" mass="49332">MYNQGLIICVCMSLYKKIFCIASLCSGLHGREAPHSLTTRAPPSVGARIANGTKFNTNTRRLLNRGLRLFGAPEQYHNQRFPSRRDSRHSGVPRRAPTTTLTQLFFDLFSWSSENSWAADNMNKRSASGGFSAATPPRKRKMDNGPKFYAVQAGFRPGVYLTYAECSAQTAGFKGAVFKSFTSRSDAEAFAAGKKVAASSDEPERFYAVAVGNPTGIYTDWSDAAASIKGVKGPKYKRFASRKEAVAYIRQFGNREAVEALGEAVPSSEPVLALQQSISPATPAQKPAPKSAAVKPDPGIACSAEGALQIYTDGSSLANGREGSRAGVGVYFGDGDARNVSERLVGDPQTNQRAELMAMLRALQIAPVGQTVQIISDSQYSINCVTQWAHGWKSKGWKTATGENVKNQDIIRAVLDRMDERTKAKASTSYHWVKGHASNRGNMAADRLAVRGAKLS</sequence>
<dbReference type="SUPFAM" id="SSF55658">
    <property type="entry name" value="L9 N-domain-like"/>
    <property type="match status" value="2"/>
</dbReference>
<dbReference type="Gene3D" id="3.40.970.10">
    <property type="entry name" value="Ribonuclease H1, N-terminal domain"/>
    <property type="match status" value="2"/>
</dbReference>
<dbReference type="EMBL" id="BAAFGZ010000134">
    <property type="protein sequence ID" value="GAB0135542.1"/>
    <property type="molecule type" value="Genomic_DNA"/>
</dbReference>
<dbReference type="CDD" id="cd09280">
    <property type="entry name" value="RNase_HI_eukaryote_like"/>
    <property type="match status" value="1"/>
</dbReference>
<evidence type="ECO:0000256" key="1">
    <source>
        <dbReference type="ARBA" id="ARBA00000077"/>
    </source>
</evidence>
<keyword evidence="7" id="KW-0378">Hydrolase</keyword>
<dbReference type="InterPro" id="IPR002156">
    <property type="entry name" value="RNaseH_domain"/>
</dbReference>
<gene>
    <name evidence="9" type="primary">g3876</name>
    <name evidence="9" type="ORF">EsDP_00003876</name>
</gene>
<accession>A0ABQ0CQ17</accession>
<evidence type="ECO:0000256" key="2">
    <source>
        <dbReference type="ARBA" id="ARBA00005300"/>
    </source>
</evidence>
<dbReference type="InterPro" id="IPR036397">
    <property type="entry name" value="RNaseH_sf"/>
</dbReference>
<dbReference type="InterPro" id="IPR011320">
    <property type="entry name" value="RNase_H1_N"/>
</dbReference>
<comment type="caution">
    <text evidence="9">The sequence shown here is derived from an EMBL/GenBank/DDBJ whole genome shotgun (WGS) entry which is preliminary data.</text>
</comment>
<keyword evidence="6" id="KW-0255">Endonuclease</keyword>
<dbReference type="Proteomes" id="UP001562357">
    <property type="component" value="Unassembled WGS sequence"/>
</dbReference>
<dbReference type="InterPro" id="IPR012337">
    <property type="entry name" value="RNaseH-like_sf"/>
</dbReference>
<evidence type="ECO:0000256" key="6">
    <source>
        <dbReference type="ARBA" id="ARBA00022759"/>
    </source>
</evidence>
<comment type="similarity">
    <text evidence="2">Belongs to the RNase H family.</text>
</comment>
<keyword evidence="4" id="KW-0540">Nuclease</keyword>
<protein>
    <recommendedName>
        <fullName evidence="3">ribonuclease H</fullName>
        <ecNumber evidence="3">3.1.26.4</ecNumber>
    </recommendedName>
</protein>
<dbReference type="Pfam" id="PF00075">
    <property type="entry name" value="RNase_H"/>
    <property type="match status" value="1"/>
</dbReference>
<organism evidence="9 10">
    <name type="scientific">Epichloe bromicola</name>
    <dbReference type="NCBI Taxonomy" id="79588"/>
    <lineage>
        <taxon>Eukaryota</taxon>
        <taxon>Fungi</taxon>
        <taxon>Dikarya</taxon>
        <taxon>Ascomycota</taxon>
        <taxon>Pezizomycotina</taxon>
        <taxon>Sordariomycetes</taxon>
        <taxon>Hypocreomycetidae</taxon>
        <taxon>Hypocreales</taxon>
        <taxon>Clavicipitaceae</taxon>
        <taxon>Epichloe</taxon>
    </lineage>
</organism>
<keyword evidence="10" id="KW-1185">Reference proteome</keyword>
<dbReference type="InterPro" id="IPR009027">
    <property type="entry name" value="Ribosomal_bL9/RNase_H1_N"/>
</dbReference>
<evidence type="ECO:0000256" key="3">
    <source>
        <dbReference type="ARBA" id="ARBA00012180"/>
    </source>
</evidence>
<reference evidence="10" key="1">
    <citation type="submission" date="2024-06" db="EMBL/GenBank/DDBJ databases">
        <title>Draft Genome Sequences of Epichloe bromicola Strains Isolated from Elymus ciliaris.</title>
        <authorList>
            <consortium name="Epichloe bromicola genome sequencing consortium"/>
            <person name="Miura A."/>
            <person name="Imano S."/>
            <person name="Ashida A."/>
            <person name="Sato I."/>
            <person name="Chiba S."/>
            <person name="Tanaka A."/>
            <person name="Camagna M."/>
            <person name="Takemoto D."/>
        </authorList>
    </citation>
    <scope>NUCLEOTIDE SEQUENCE [LARGE SCALE GENOMIC DNA]</scope>
    <source>
        <strain evidence="10">DP</strain>
    </source>
</reference>
<dbReference type="PANTHER" id="PTHR10642">
    <property type="entry name" value="RIBONUCLEASE H1"/>
    <property type="match status" value="1"/>
</dbReference>
<evidence type="ECO:0000313" key="9">
    <source>
        <dbReference type="EMBL" id="GAB0135542.1"/>
    </source>
</evidence>
<dbReference type="InterPro" id="IPR037056">
    <property type="entry name" value="RNase_H1_N_sf"/>
</dbReference>
<dbReference type="SUPFAM" id="SSF53098">
    <property type="entry name" value="Ribonuclease H-like"/>
    <property type="match status" value="1"/>
</dbReference>
<name>A0ABQ0CQ17_9HYPO</name>
<proteinExistence type="inferred from homology"/>
<evidence type="ECO:0000259" key="8">
    <source>
        <dbReference type="PROSITE" id="PS50879"/>
    </source>
</evidence>
<dbReference type="Gene3D" id="3.30.420.10">
    <property type="entry name" value="Ribonuclease H-like superfamily/Ribonuclease H"/>
    <property type="match status" value="1"/>
</dbReference>
<evidence type="ECO:0000256" key="4">
    <source>
        <dbReference type="ARBA" id="ARBA00022722"/>
    </source>
</evidence>
<evidence type="ECO:0000313" key="10">
    <source>
        <dbReference type="Proteomes" id="UP001562357"/>
    </source>
</evidence>